<dbReference type="RefSeq" id="WP_252588572.1">
    <property type="nucleotide sequence ID" value="NZ_JAMWYS010000046.1"/>
</dbReference>
<reference evidence="2" key="1">
    <citation type="submission" date="2022-06" db="EMBL/GenBank/DDBJ databases">
        <title>Solitalea sp. MAHUQ-68 isolated from rhizospheric soil.</title>
        <authorList>
            <person name="Huq M.A."/>
        </authorList>
    </citation>
    <scope>NUCLEOTIDE SEQUENCE</scope>
    <source>
        <strain evidence="2">MAHUQ-68</strain>
    </source>
</reference>
<name>A0A9X2JDQ7_9SPHI</name>
<evidence type="ECO:0000256" key="1">
    <source>
        <dbReference type="SAM" id="Phobius"/>
    </source>
</evidence>
<dbReference type="EMBL" id="JAMWYS010000046">
    <property type="protein sequence ID" value="MCO4293889.1"/>
    <property type="molecule type" value="Genomic_DNA"/>
</dbReference>
<keyword evidence="3" id="KW-1185">Reference proteome</keyword>
<gene>
    <name evidence="2" type="ORF">NF867_13575</name>
</gene>
<feature type="transmembrane region" description="Helical" evidence="1">
    <location>
        <begin position="81"/>
        <end position="105"/>
    </location>
</feature>
<dbReference type="AlphaFoldDB" id="A0A9X2JDQ7"/>
<comment type="caution">
    <text evidence="2">The sequence shown here is derived from an EMBL/GenBank/DDBJ whole genome shotgun (WGS) entry which is preliminary data.</text>
</comment>
<proteinExistence type="predicted"/>
<keyword evidence="1" id="KW-1133">Transmembrane helix</keyword>
<keyword evidence="1" id="KW-0472">Membrane</keyword>
<accession>A0A9X2JDQ7</accession>
<evidence type="ECO:0000313" key="2">
    <source>
        <dbReference type="EMBL" id="MCO4293889.1"/>
    </source>
</evidence>
<dbReference type="Proteomes" id="UP001155182">
    <property type="component" value="Unassembled WGS sequence"/>
</dbReference>
<feature type="transmembrane region" description="Helical" evidence="1">
    <location>
        <begin position="41"/>
        <end position="61"/>
    </location>
</feature>
<evidence type="ECO:0000313" key="3">
    <source>
        <dbReference type="Proteomes" id="UP001155182"/>
    </source>
</evidence>
<feature type="transmembrane region" description="Helical" evidence="1">
    <location>
        <begin position="6"/>
        <end position="29"/>
    </location>
</feature>
<organism evidence="2 3">
    <name type="scientific">Solitalea agri</name>
    <dbReference type="NCBI Taxonomy" id="2953739"/>
    <lineage>
        <taxon>Bacteria</taxon>
        <taxon>Pseudomonadati</taxon>
        <taxon>Bacteroidota</taxon>
        <taxon>Sphingobacteriia</taxon>
        <taxon>Sphingobacteriales</taxon>
        <taxon>Sphingobacteriaceae</taxon>
        <taxon>Solitalea</taxon>
    </lineage>
</organism>
<protein>
    <submittedName>
        <fullName evidence="2">Uncharacterized protein</fullName>
    </submittedName>
</protein>
<sequence length="116" mass="12977">MLFFLIFIICAILQLVLPWWIIMLIPFALAIWKGEKGSKTFLSAFGAIFMCWFLFAFFIHFKTEGILTDKVAEMLMVKSPVILIFITGIIGGLAAGLAALTGYYCKTAIAKKEEQS</sequence>
<keyword evidence="1" id="KW-0812">Transmembrane</keyword>